<keyword evidence="3" id="KW-1185">Reference proteome</keyword>
<dbReference type="Pfam" id="PF13369">
    <property type="entry name" value="Transglut_core2"/>
    <property type="match status" value="1"/>
</dbReference>
<comment type="caution">
    <text evidence="2">The sequence shown here is derived from an EMBL/GenBank/DDBJ whole genome shotgun (WGS) entry which is preliminary data.</text>
</comment>
<gene>
    <name evidence="2" type="ORF">GOP47_0025585</name>
</gene>
<evidence type="ECO:0000259" key="1">
    <source>
        <dbReference type="Pfam" id="PF13369"/>
    </source>
</evidence>
<evidence type="ECO:0000313" key="3">
    <source>
        <dbReference type="Proteomes" id="UP000886520"/>
    </source>
</evidence>
<organism evidence="2 3">
    <name type="scientific">Adiantum capillus-veneris</name>
    <name type="common">Maidenhair fern</name>
    <dbReference type="NCBI Taxonomy" id="13818"/>
    <lineage>
        <taxon>Eukaryota</taxon>
        <taxon>Viridiplantae</taxon>
        <taxon>Streptophyta</taxon>
        <taxon>Embryophyta</taxon>
        <taxon>Tracheophyta</taxon>
        <taxon>Polypodiopsida</taxon>
        <taxon>Polypodiidae</taxon>
        <taxon>Polypodiales</taxon>
        <taxon>Pteridineae</taxon>
        <taxon>Pteridaceae</taxon>
        <taxon>Vittarioideae</taxon>
        <taxon>Adiantum</taxon>
    </lineage>
</organism>
<dbReference type="EMBL" id="JABFUD020000025">
    <property type="protein sequence ID" value="KAI5059266.1"/>
    <property type="molecule type" value="Genomic_DNA"/>
</dbReference>
<dbReference type="InterPro" id="IPR032698">
    <property type="entry name" value="SirB1_N"/>
</dbReference>
<dbReference type="PANTHER" id="PTHR31350">
    <property type="entry name" value="SI:DKEY-261L7.2"/>
    <property type="match status" value="1"/>
</dbReference>
<sequence length="471" mass="51731">MVAVQAANINAYGWQIPTCSFKHGQRGLGFSSAESTCYAPTYRLKGRKQSSIHAQLPTSHGSGHHCDDAVLAPHGLFLHDLMDQAGIDTGHAKAARESFVKQLTQLTSSEYGKHNRVSYTLDLARAALEVSSEDDALVSHSPVALPVDSYLDRLNSMAMEFASHHLPSHPSSPDSVLSSLDNYMYGYKSFQRTSSSANGDARDCYFNMVLTRRLGNPAILAIIYSELVKILKSWGVIDFVVDMIPPEDKFSLPRPVPRKPPQSTLEEASLQLLTPKGLLVEILTILKNIYWPWKLINGSAEGSNFLKAADAANHGIHMSSSAPVESLFAAPSNIMGSQVASARAAKHRLQRGIWTSTSFGDMRRALAATERLVLLGADRKELRDYGMLLYHCGLFEPSLGYLNAYNECKEESAASSDLMSSKEAAALENVLLRLRLIIAERRLLERKVATEDGLVGNPSKTFEFRTTLTFG</sequence>
<reference evidence="2" key="1">
    <citation type="submission" date="2021-01" db="EMBL/GenBank/DDBJ databases">
        <title>Adiantum capillus-veneris genome.</title>
        <authorList>
            <person name="Fang Y."/>
            <person name="Liao Q."/>
        </authorList>
    </citation>
    <scope>NUCLEOTIDE SEQUENCE</scope>
    <source>
        <strain evidence="2">H3</strain>
        <tissue evidence="2">Leaf</tissue>
    </source>
</reference>
<name>A0A9D4U306_ADICA</name>
<protein>
    <recommendedName>
        <fullName evidence="1">Protein SirB1 N-terminal domain-containing protein</fullName>
    </recommendedName>
</protein>
<dbReference type="PANTHER" id="PTHR31350:SF29">
    <property type="entry name" value="PROTEIN SIRB1 N-TERMINAL DOMAIN-CONTAINING PROTEIN"/>
    <property type="match status" value="1"/>
</dbReference>
<evidence type="ECO:0000313" key="2">
    <source>
        <dbReference type="EMBL" id="KAI5059266.1"/>
    </source>
</evidence>
<feature type="domain" description="Protein SirB1 N-terminal" evidence="1">
    <location>
        <begin position="149"/>
        <end position="229"/>
    </location>
</feature>
<dbReference type="AlphaFoldDB" id="A0A9D4U306"/>
<dbReference type="OrthoDB" id="611769at2759"/>
<proteinExistence type="predicted"/>
<accession>A0A9D4U306</accession>
<dbReference type="Proteomes" id="UP000886520">
    <property type="component" value="Chromosome 25"/>
</dbReference>